<dbReference type="Proteomes" id="UP000002718">
    <property type="component" value="Chromosome"/>
</dbReference>
<reference evidence="2" key="1">
    <citation type="submission" date="2005-08" db="EMBL/GenBank/DDBJ databases">
        <title>Complete sequence of chromosome 1 of Nitrosospira multiformis ATCC 25196.</title>
        <authorList>
            <person name="Copeland A."/>
            <person name="Lucas S."/>
            <person name="Lapidus A."/>
            <person name="Barry K."/>
            <person name="Detter J.C."/>
            <person name="Glavina T."/>
            <person name="Hammon N."/>
            <person name="Israni S."/>
            <person name="Pitluck S."/>
            <person name="Chain P."/>
            <person name="Malfatti S."/>
            <person name="Shin M."/>
            <person name="Vergez L."/>
            <person name="Schmutz J."/>
            <person name="Larimer F."/>
            <person name="Land M."/>
            <person name="Hauser L."/>
            <person name="Kyrpides N."/>
            <person name="Lykidis A."/>
            <person name="Richardson P."/>
        </authorList>
    </citation>
    <scope>NUCLEOTIDE SEQUENCE [LARGE SCALE GENOMIC DNA]</scope>
    <source>
        <strain evidence="2">ATCC 25196 / NCIMB 11849 / C 71</strain>
    </source>
</reference>
<dbReference type="KEGG" id="nmu:Nmul_A0112"/>
<gene>
    <name evidence="1" type="ordered locus">Nmul_A0112</name>
</gene>
<evidence type="ECO:0000313" key="1">
    <source>
        <dbReference type="EMBL" id="ABB73421.1"/>
    </source>
</evidence>
<keyword evidence="2" id="KW-1185">Reference proteome</keyword>
<evidence type="ECO:0000313" key="2">
    <source>
        <dbReference type="Proteomes" id="UP000002718"/>
    </source>
</evidence>
<reference evidence="1 2" key="2">
    <citation type="journal article" date="2008" name="Appl. Environ. Microbiol.">
        <title>Complete genome sequence of Nitrosospira multiformis, an ammonia-oxidizing bacterium from the soil environment.</title>
        <authorList>
            <person name="Norton J.M."/>
            <person name="Klotz M.G."/>
            <person name="Stein L.Y."/>
            <person name="Arp D.J."/>
            <person name="Bottomley P.J."/>
            <person name="Chain P.S."/>
            <person name="Hauser L.J."/>
            <person name="Land M.L."/>
            <person name="Larimer F.W."/>
            <person name="Shin M.W."/>
            <person name="Starkenburg S.R."/>
        </authorList>
    </citation>
    <scope>NUCLEOTIDE SEQUENCE [LARGE SCALE GENOMIC DNA]</scope>
    <source>
        <strain evidence="2">ATCC 25196 / NCIMB 11849 / C 71</strain>
    </source>
</reference>
<sequence>MKQRKVMRRKYLNTEITLFYLMPLSLLSLKPVLMRFAQALFYLNEQPTRNDTLGIRKSTRIEECFQFKQAKWIVKAFFRVTKRD</sequence>
<protein>
    <submittedName>
        <fullName evidence="1">Uncharacterized protein</fullName>
    </submittedName>
</protein>
<dbReference type="HOGENOM" id="CLU_2524169_0_0_4"/>
<organism evidence="1 2">
    <name type="scientific">Nitrosospira multiformis (strain ATCC 25196 / NCIMB 11849 / C 71)</name>
    <dbReference type="NCBI Taxonomy" id="323848"/>
    <lineage>
        <taxon>Bacteria</taxon>
        <taxon>Pseudomonadati</taxon>
        <taxon>Pseudomonadota</taxon>
        <taxon>Betaproteobacteria</taxon>
        <taxon>Nitrosomonadales</taxon>
        <taxon>Nitrosomonadaceae</taxon>
        <taxon>Nitrosospira</taxon>
    </lineage>
</organism>
<dbReference type="EMBL" id="CP000103">
    <property type="protein sequence ID" value="ABB73421.1"/>
    <property type="molecule type" value="Genomic_DNA"/>
</dbReference>
<name>Q2YCV0_NITMU</name>
<dbReference type="AlphaFoldDB" id="Q2YCV0"/>
<proteinExistence type="predicted"/>
<accession>Q2YCV0</accession>